<reference evidence="3 4" key="1">
    <citation type="submission" date="2019-02" db="EMBL/GenBank/DDBJ databases">
        <title>Sequencing the genomes of 1000 actinobacteria strains.</title>
        <authorList>
            <person name="Klenk H.-P."/>
        </authorList>
    </citation>
    <scope>NUCLEOTIDE SEQUENCE [LARGE SCALE GENOMIC DNA]</scope>
    <source>
        <strain evidence="3 4">DSM 45612</strain>
    </source>
</reference>
<keyword evidence="2" id="KW-0472">Membrane</keyword>
<keyword evidence="4" id="KW-1185">Reference proteome</keyword>
<dbReference type="Proteomes" id="UP000294114">
    <property type="component" value="Unassembled WGS sequence"/>
</dbReference>
<dbReference type="OrthoDB" id="5185521at2"/>
<evidence type="ECO:0000256" key="2">
    <source>
        <dbReference type="SAM" id="Phobius"/>
    </source>
</evidence>
<feature type="transmembrane region" description="Helical" evidence="2">
    <location>
        <begin position="119"/>
        <end position="138"/>
    </location>
</feature>
<name>A0A4V2GCT7_9ACTN</name>
<dbReference type="AlphaFoldDB" id="A0A4V2GCT7"/>
<dbReference type="EMBL" id="SHLD01000001">
    <property type="protein sequence ID" value="RZU73316.1"/>
    <property type="molecule type" value="Genomic_DNA"/>
</dbReference>
<feature type="region of interest" description="Disordered" evidence="1">
    <location>
        <begin position="285"/>
        <end position="341"/>
    </location>
</feature>
<comment type="caution">
    <text evidence="3">The sequence shown here is derived from an EMBL/GenBank/DDBJ whole genome shotgun (WGS) entry which is preliminary data.</text>
</comment>
<feature type="transmembrane region" description="Helical" evidence="2">
    <location>
        <begin position="150"/>
        <end position="170"/>
    </location>
</feature>
<keyword evidence="2" id="KW-0812">Transmembrane</keyword>
<protein>
    <submittedName>
        <fullName evidence="3">Putative membrane protein</fullName>
    </submittedName>
</protein>
<dbReference type="RefSeq" id="WP_130331732.1">
    <property type="nucleotide sequence ID" value="NZ_SHLD01000001.1"/>
</dbReference>
<gene>
    <name evidence="3" type="ORF">EV384_1718</name>
</gene>
<feature type="transmembrane region" description="Helical" evidence="2">
    <location>
        <begin position="182"/>
        <end position="201"/>
    </location>
</feature>
<evidence type="ECO:0000313" key="3">
    <source>
        <dbReference type="EMBL" id="RZU73316.1"/>
    </source>
</evidence>
<dbReference type="Pfam" id="PF22564">
    <property type="entry name" value="HAAS"/>
    <property type="match status" value="1"/>
</dbReference>
<sequence>MTVTGQDIADYVDRVRAALADLPPAVRDELTEDLPEHLAEVAAEADGSLVDRLGEPEAYAAELRAAAGAGEPLGGRGGPDRRIAAAAHRARARLSGLDVRLGPLLGYAKASEFLRLLRPAWWVLRGWLAALLFSAALGEPSGLLPRLGDSAVAGLFLLAGGVLASVWLGHRSPGLRGWPRRLLRLGTAALLLFSFAMLVNVDQNARSDEFGYQGVSVGDRYDSVQDVFVYDSEGRLVENARLFDQNGVPIRLGYPSCVDPAQPDAALRTGYPYCPQLAPFRPRPPAAVPVPPAGRAPAATPASPQPTDSSLPTAAATPTPVPTATVTPAPTSTAPVPSPTG</sequence>
<organism evidence="3 4">
    <name type="scientific">Micromonospora kangleipakensis</name>
    <dbReference type="NCBI Taxonomy" id="1077942"/>
    <lineage>
        <taxon>Bacteria</taxon>
        <taxon>Bacillati</taxon>
        <taxon>Actinomycetota</taxon>
        <taxon>Actinomycetes</taxon>
        <taxon>Micromonosporales</taxon>
        <taxon>Micromonosporaceae</taxon>
        <taxon>Micromonospora</taxon>
    </lineage>
</organism>
<proteinExistence type="predicted"/>
<evidence type="ECO:0000313" key="4">
    <source>
        <dbReference type="Proteomes" id="UP000294114"/>
    </source>
</evidence>
<accession>A0A4V2GCT7</accession>
<evidence type="ECO:0000256" key="1">
    <source>
        <dbReference type="SAM" id="MobiDB-lite"/>
    </source>
</evidence>
<feature type="compositionally biased region" description="Low complexity" evidence="1">
    <location>
        <begin position="295"/>
        <end position="335"/>
    </location>
</feature>
<keyword evidence="2" id="KW-1133">Transmembrane helix</keyword>
<feature type="compositionally biased region" description="Pro residues" evidence="1">
    <location>
        <begin position="285"/>
        <end position="294"/>
    </location>
</feature>